<evidence type="ECO:0000259" key="3">
    <source>
        <dbReference type="PROSITE" id="PS50990"/>
    </source>
</evidence>
<name>A0A7C4XIA9_UNCKA</name>
<evidence type="ECO:0000313" key="4">
    <source>
        <dbReference type="EMBL" id="HGW29636.1"/>
    </source>
</evidence>
<reference evidence="4" key="1">
    <citation type="journal article" date="2020" name="mSystems">
        <title>Genome- and Community-Level Interaction Insights into Carbon Utilization and Element Cycling Functions of Hydrothermarchaeota in Hydrothermal Sediment.</title>
        <authorList>
            <person name="Zhou Z."/>
            <person name="Liu Y."/>
            <person name="Xu W."/>
            <person name="Pan J."/>
            <person name="Luo Z.H."/>
            <person name="Li M."/>
        </authorList>
    </citation>
    <scope>NUCLEOTIDE SEQUENCE [LARGE SCALE GENOMIC DNA]</scope>
    <source>
        <strain evidence="4">SpSt-417</strain>
    </source>
</reference>
<protein>
    <recommendedName>
        <fullName evidence="3">Peptidase C39 domain-containing protein</fullName>
    </recommendedName>
</protein>
<dbReference type="PROSITE" id="PS50005">
    <property type="entry name" value="TPR"/>
    <property type="match status" value="1"/>
</dbReference>
<dbReference type="SUPFAM" id="SSF48452">
    <property type="entry name" value="TPR-like"/>
    <property type="match status" value="1"/>
</dbReference>
<dbReference type="Pfam" id="PF13529">
    <property type="entry name" value="Peptidase_C39_2"/>
    <property type="match status" value="1"/>
</dbReference>
<dbReference type="GO" id="GO:0016020">
    <property type="term" value="C:membrane"/>
    <property type="evidence" value="ECO:0007669"/>
    <property type="project" value="InterPro"/>
</dbReference>
<dbReference type="SMART" id="SM00028">
    <property type="entry name" value="TPR"/>
    <property type="match status" value="2"/>
</dbReference>
<sequence>MRKLIVFLIILALGSALIIKADIASYFQHEGSNKEVRKAQPTQKESSFKPTQDIEEGEVEENTVPKSKTLINDYHIFQSFNNCGPAAFSMALSYYGINESQQKLGQELRPYQNPQGDNDDKSVTLQELADKSKDYGLTPFRRPNGNMELIKHFIALDIPVITRTWLKVDDDIGHYRVIKGYNDMEKTLIQDDSLQGKNLTYSYDELNELWKKFNYEYLILVPREKVNKITKLLGEDNEKKAWEKAIQNTLAELEKSPDNIDARFNLSVAYYNVGNYQKSVEEFEKVEDKLSMRTLWYQVEPILAYYELKNYERVLSISERILNNNNRAFTELYILRGDIFKEQGKQEQAKQEYQKAVFYNVNNKTAQEKMAEYR</sequence>
<evidence type="ECO:0000256" key="1">
    <source>
        <dbReference type="PROSITE-ProRule" id="PRU00339"/>
    </source>
</evidence>
<accession>A0A7C4XIA9</accession>
<comment type="caution">
    <text evidence="4">The sequence shown here is derived from an EMBL/GenBank/DDBJ whole genome shotgun (WGS) entry which is preliminary data.</text>
</comment>
<dbReference type="EMBL" id="DSRT01000093">
    <property type="protein sequence ID" value="HGW29636.1"/>
    <property type="molecule type" value="Genomic_DNA"/>
</dbReference>
<feature type="domain" description="Peptidase C39" evidence="3">
    <location>
        <begin position="78"/>
        <end position="217"/>
    </location>
</feature>
<dbReference type="Gene3D" id="3.90.70.10">
    <property type="entry name" value="Cysteine proteinases"/>
    <property type="match status" value="1"/>
</dbReference>
<keyword evidence="1" id="KW-0802">TPR repeat</keyword>
<feature type="compositionally biased region" description="Polar residues" evidence="2">
    <location>
        <begin position="40"/>
        <end position="50"/>
    </location>
</feature>
<dbReference type="GO" id="GO:0008233">
    <property type="term" value="F:peptidase activity"/>
    <property type="evidence" value="ECO:0007669"/>
    <property type="project" value="InterPro"/>
</dbReference>
<dbReference type="InterPro" id="IPR011990">
    <property type="entry name" value="TPR-like_helical_dom_sf"/>
</dbReference>
<evidence type="ECO:0000256" key="2">
    <source>
        <dbReference type="SAM" id="MobiDB-lite"/>
    </source>
</evidence>
<dbReference type="InterPro" id="IPR019734">
    <property type="entry name" value="TPR_rpt"/>
</dbReference>
<dbReference type="InterPro" id="IPR039564">
    <property type="entry name" value="Peptidase_C39-like"/>
</dbReference>
<dbReference type="Pfam" id="PF13181">
    <property type="entry name" value="TPR_8"/>
    <property type="match status" value="2"/>
</dbReference>
<dbReference type="GO" id="GO:0005524">
    <property type="term" value="F:ATP binding"/>
    <property type="evidence" value="ECO:0007669"/>
    <property type="project" value="InterPro"/>
</dbReference>
<dbReference type="GO" id="GO:0006508">
    <property type="term" value="P:proteolysis"/>
    <property type="evidence" value="ECO:0007669"/>
    <property type="project" value="InterPro"/>
</dbReference>
<gene>
    <name evidence="4" type="ORF">ENR63_01795</name>
</gene>
<feature type="region of interest" description="Disordered" evidence="2">
    <location>
        <begin position="32"/>
        <end position="61"/>
    </location>
</feature>
<dbReference type="AlphaFoldDB" id="A0A7C4XIA9"/>
<dbReference type="Gene3D" id="1.25.40.10">
    <property type="entry name" value="Tetratricopeptide repeat domain"/>
    <property type="match status" value="2"/>
</dbReference>
<proteinExistence type="predicted"/>
<organism evidence="4">
    <name type="scientific">candidate division WWE3 bacterium</name>
    <dbReference type="NCBI Taxonomy" id="2053526"/>
    <lineage>
        <taxon>Bacteria</taxon>
        <taxon>Katanobacteria</taxon>
    </lineage>
</organism>
<dbReference type="InterPro" id="IPR005074">
    <property type="entry name" value="Peptidase_C39"/>
</dbReference>
<dbReference type="PROSITE" id="PS50990">
    <property type="entry name" value="PEPTIDASE_C39"/>
    <property type="match status" value="1"/>
</dbReference>
<feature type="repeat" description="TPR" evidence="1">
    <location>
        <begin position="330"/>
        <end position="363"/>
    </location>
</feature>